<protein>
    <submittedName>
        <fullName evidence="3">Uncharacterized protein LOC106011316</fullName>
    </submittedName>
</protein>
<name>A0ABM0ZWG6_APLCA</name>
<evidence type="ECO:0000313" key="2">
    <source>
        <dbReference type="Proteomes" id="UP000694888"/>
    </source>
</evidence>
<dbReference type="Proteomes" id="UP000694888">
    <property type="component" value="Unplaced"/>
</dbReference>
<proteinExistence type="predicted"/>
<dbReference type="GeneID" id="106011316"/>
<feature type="region of interest" description="Disordered" evidence="1">
    <location>
        <begin position="1"/>
        <end position="20"/>
    </location>
</feature>
<sequence length="146" mass="16410">MAEAAPRRVAGEQDDESSQNMDEILAELKRRLEVHQIEAMAHKQVFNHLQEEVHAILNGEVQIEWSLVEERKADFLNQLSALDVLRNATFDSIRLIGEQLCVLREGSARAIHSTEESDSGMESMDSDSSHSDSEDADEAAERPRPI</sequence>
<accession>A0ABM0ZWG6</accession>
<feature type="compositionally biased region" description="Basic and acidic residues" evidence="1">
    <location>
        <begin position="1"/>
        <end position="11"/>
    </location>
</feature>
<reference evidence="3" key="1">
    <citation type="submission" date="2025-08" db="UniProtKB">
        <authorList>
            <consortium name="RefSeq"/>
        </authorList>
    </citation>
    <scope>IDENTIFICATION</scope>
</reference>
<keyword evidence="2" id="KW-1185">Reference proteome</keyword>
<gene>
    <name evidence="3" type="primary">LOC106011316</name>
</gene>
<feature type="compositionally biased region" description="Basic and acidic residues" evidence="1">
    <location>
        <begin position="127"/>
        <end position="146"/>
    </location>
</feature>
<evidence type="ECO:0000256" key="1">
    <source>
        <dbReference type="SAM" id="MobiDB-lite"/>
    </source>
</evidence>
<dbReference type="RefSeq" id="XP_012935942.1">
    <property type="nucleotide sequence ID" value="XM_013080488.2"/>
</dbReference>
<organism evidence="2 3">
    <name type="scientific">Aplysia californica</name>
    <name type="common">California sea hare</name>
    <dbReference type="NCBI Taxonomy" id="6500"/>
    <lineage>
        <taxon>Eukaryota</taxon>
        <taxon>Metazoa</taxon>
        <taxon>Spiralia</taxon>
        <taxon>Lophotrochozoa</taxon>
        <taxon>Mollusca</taxon>
        <taxon>Gastropoda</taxon>
        <taxon>Heterobranchia</taxon>
        <taxon>Euthyneura</taxon>
        <taxon>Tectipleura</taxon>
        <taxon>Aplysiida</taxon>
        <taxon>Aplysioidea</taxon>
        <taxon>Aplysiidae</taxon>
        <taxon>Aplysia</taxon>
    </lineage>
</organism>
<feature type="region of interest" description="Disordered" evidence="1">
    <location>
        <begin position="111"/>
        <end position="146"/>
    </location>
</feature>
<evidence type="ECO:0000313" key="3">
    <source>
        <dbReference type="RefSeq" id="XP_012935942.1"/>
    </source>
</evidence>